<dbReference type="InterPro" id="IPR005247">
    <property type="entry name" value="YbhB_YbcL/LppC-like"/>
</dbReference>
<dbReference type="Gene3D" id="3.90.280.10">
    <property type="entry name" value="PEBP-like"/>
    <property type="match status" value="1"/>
</dbReference>
<dbReference type="CDD" id="cd00865">
    <property type="entry name" value="PEBP_bact_arch"/>
    <property type="match status" value="1"/>
</dbReference>
<accession>Q65QH9</accession>
<name>Q65QH9_MANSM</name>
<dbReference type="KEGG" id="msu:MS2174"/>
<gene>
    <name evidence="2" type="ordered locus">MS2174</name>
</gene>
<dbReference type="InterPro" id="IPR008914">
    <property type="entry name" value="PEBP"/>
</dbReference>
<feature type="chain" id="PRO_5004269050" evidence="1">
    <location>
        <begin position="22"/>
        <end position="186"/>
    </location>
</feature>
<organism evidence="2 3">
    <name type="scientific">Mannheimia succiniciproducens (strain KCTC 0769BP / MBEL55E)</name>
    <dbReference type="NCBI Taxonomy" id="221988"/>
    <lineage>
        <taxon>Bacteria</taxon>
        <taxon>Pseudomonadati</taxon>
        <taxon>Pseudomonadota</taxon>
        <taxon>Gammaproteobacteria</taxon>
        <taxon>Pasteurellales</taxon>
        <taxon>Pasteurellaceae</taxon>
        <taxon>Basfia</taxon>
    </lineage>
</organism>
<evidence type="ECO:0000313" key="2">
    <source>
        <dbReference type="EMBL" id="AAU38781.1"/>
    </source>
</evidence>
<dbReference type="EMBL" id="AE016827">
    <property type="protein sequence ID" value="AAU38781.1"/>
    <property type="molecule type" value="Genomic_DNA"/>
</dbReference>
<dbReference type="eggNOG" id="COG1881">
    <property type="taxonomic scope" value="Bacteria"/>
</dbReference>
<reference evidence="2 3" key="1">
    <citation type="journal article" date="2004" name="Nat. Biotechnol.">
        <title>The genome sequence of the capnophilic rumen bacterium Mannheimia succiniciproducens.</title>
        <authorList>
            <person name="Hong S.H."/>
            <person name="Kim J.S."/>
            <person name="Lee S.Y."/>
            <person name="In Y.H."/>
            <person name="Choi S.S."/>
            <person name="Rih J.-K."/>
            <person name="Kim C.H."/>
            <person name="Jeong H."/>
            <person name="Hur C.G."/>
            <person name="Kim J.J."/>
        </authorList>
    </citation>
    <scope>NUCLEOTIDE SEQUENCE [LARGE SCALE GENOMIC DNA]</scope>
    <source>
        <strain evidence="3">KCTC 0769BP / MBEL55E</strain>
    </source>
</reference>
<dbReference type="SUPFAM" id="SSF49777">
    <property type="entry name" value="PEBP-like"/>
    <property type="match status" value="1"/>
</dbReference>
<proteinExistence type="predicted"/>
<evidence type="ECO:0000256" key="1">
    <source>
        <dbReference type="SAM" id="SignalP"/>
    </source>
</evidence>
<sequence length="186" mass="20035">MIMFKKLLIATALCASFSAMADDSFTLKVKGVENGKFQNKHLLSAEYGFGCAGENISPEIEWKNAPKGTKSFVLTVYDKDAPTGLGWVHWEVVNIPANVSKLPAGIDAKDNNLPKGALQTRTDFGVPGYGGACPPENEKHRYEFTLTALKVEQLPNVTADSTPALVGFFTNANAIAKAQVTVETAR</sequence>
<dbReference type="AlphaFoldDB" id="Q65QH9"/>
<keyword evidence="3" id="KW-1185">Reference proteome</keyword>
<dbReference type="HOGENOM" id="CLU_083918_2_0_6"/>
<dbReference type="Proteomes" id="UP000000607">
    <property type="component" value="Chromosome"/>
</dbReference>
<dbReference type="PANTHER" id="PTHR30289">
    <property type="entry name" value="UNCHARACTERIZED PROTEIN YBCL-RELATED"/>
    <property type="match status" value="1"/>
</dbReference>
<evidence type="ECO:0000313" key="3">
    <source>
        <dbReference type="Proteomes" id="UP000000607"/>
    </source>
</evidence>
<dbReference type="InterPro" id="IPR036610">
    <property type="entry name" value="PEBP-like_sf"/>
</dbReference>
<dbReference type="STRING" id="221988.MS2174"/>
<dbReference type="NCBIfam" id="TIGR00481">
    <property type="entry name" value="YbhB/YbcL family Raf kinase inhibitor-like protein"/>
    <property type="match status" value="1"/>
</dbReference>
<dbReference type="Pfam" id="PF01161">
    <property type="entry name" value="PBP"/>
    <property type="match status" value="1"/>
</dbReference>
<dbReference type="PANTHER" id="PTHR30289:SF1">
    <property type="entry name" value="PEBP (PHOSPHATIDYLETHANOLAMINE-BINDING PROTEIN) FAMILY PROTEIN"/>
    <property type="match status" value="1"/>
</dbReference>
<protein>
    <submittedName>
        <fullName evidence="2">Uncharacterized protein</fullName>
    </submittedName>
</protein>
<feature type="signal peptide" evidence="1">
    <location>
        <begin position="1"/>
        <end position="21"/>
    </location>
</feature>
<keyword evidence="1" id="KW-0732">Signal</keyword>